<comment type="caution">
    <text evidence="1">The sequence shown here is derived from an EMBL/GenBank/DDBJ whole genome shotgun (WGS) entry which is preliminary data.</text>
</comment>
<reference evidence="1" key="1">
    <citation type="submission" date="2021-06" db="EMBL/GenBank/DDBJ databases">
        <authorList>
            <person name="Kallberg Y."/>
            <person name="Tangrot J."/>
            <person name="Rosling A."/>
        </authorList>
    </citation>
    <scope>NUCLEOTIDE SEQUENCE</scope>
    <source>
        <strain evidence="1">CL356</strain>
    </source>
</reference>
<proteinExistence type="predicted"/>
<evidence type="ECO:0000313" key="1">
    <source>
        <dbReference type="EMBL" id="CAG8727740.1"/>
    </source>
</evidence>
<keyword evidence="2" id="KW-1185">Reference proteome</keyword>
<sequence>DTDIQNATLDENAMDAEMDDGETNTEARAATLLAPTPVKSQSSGRWKGSSMQQKNKRSKANPKRRGEHEMEGSEDEEQEQRSDGEGVPVVEVNWKVRGPLHVESSSRTTGDHVETEEGLQDHEDENFQLQPAGQLLWMGRQPQEEDEEMEQEEINIDVPPELREVLELSPSKPRRTDEEVLEDLFSGKGDRTKRAEVWTAGDFDEDADSEEWDGDAVGWWEAEL</sequence>
<name>A0ACA9PZR8_9GLOM</name>
<gene>
    <name evidence="1" type="ORF">ACOLOM_LOCUS11453</name>
</gene>
<feature type="non-terminal residue" evidence="1">
    <location>
        <position position="1"/>
    </location>
</feature>
<evidence type="ECO:0000313" key="2">
    <source>
        <dbReference type="Proteomes" id="UP000789525"/>
    </source>
</evidence>
<protein>
    <submittedName>
        <fullName evidence="1">7676_t:CDS:1</fullName>
    </submittedName>
</protein>
<accession>A0ACA9PZR8</accession>
<organism evidence="1 2">
    <name type="scientific">Acaulospora colombiana</name>
    <dbReference type="NCBI Taxonomy" id="27376"/>
    <lineage>
        <taxon>Eukaryota</taxon>
        <taxon>Fungi</taxon>
        <taxon>Fungi incertae sedis</taxon>
        <taxon>Mucoromycota</taxon>
        <taxon>Glomeromycotina</taxon>
        <taxon>Glomeromycetes</taxon>
        <taxon>Diversisporales</taxon>
        <taxon>Acaulosporaceae</taxon>
        <taxon>Acaulospora</taxon>
    </lineage>
</organism>
<dbReference type="Proteomes" id="UP000789525">
    <property type="component" value="Unassembled WGS sequence"/>
</dbReference>
<dbReference type="EMBL" id="CAJVPT010041378">
    <property type="protein sequence ID" value="CAG8727740.1"/>
    <property type="molecule type" value="Genomic_DNA"/>
</dbReference>